<reference evidence="5" key="2">
    <citation type="submission" date="2020-04" db="EMBL/GenBank/DDBJ databases">
        <authorList>
            <consortium name="NCBI Genome Project"/>
        </authorList>
    </citation>
    <scope>NUCLEOTIDE SEQUENCE</scope>
    <source>
        <strain evidence="5">CBS 342.82</strain>
    </source>
</reference>
<evidence type="ECO:0000256" key="1">
    <source>
        <dbReference type="PROSITE-ProRule" id="PRU00267"/>
    </source>
</evidence>
<dbReference type="OrthoDB" id="5550281at2759"/>
<protein>
    <recommendedName>
        <fullName evidence="3">HMG box domain-containing protein</fullName>
    </recommendedName>
</protein>
<dbReference type="Proteomes" id="UP000504637">
    <property type="component" value="Unplaced"/>
</dbReference>
<feature type="compositionally biased region" description="Acidic residues" evidence="2">
    <location>
        <begin position="183"/>
        <end position="197"/>
    </location>
</feature>
<dbReference type="InterPro" id="IPR009071">
    <property type="entry name" value="HMG_box_dom"/>
</dbReference>
<reference evidence="5" key="1">
    <citation type="submission" date="2020-01" db="EMBL/GenBank/DDBJ databases">
        <authorList>
            <consortium name="DOE Joint Genome Institute"/>
            <person name="Haridas S."/>
            <person name="Albert R."/>
            <person name="Binder M."/>
            <person name="Bloem J."/>
            <person name="Labutti K."/>
            <person name="Salamov A."/>
            <person name="Andreopoulos B."/>
            <person name="Baker S.E."/>
            <person name="Barry K."/>
            <person name="Bills G."/>
            <person name="Bluhm B.H."/>
            <person name="Cannon C."/>
            <person name="Castanera R."/>
            <person name="Culley D.E."/>
            <person name="Daum C."/>
            <person name="Ezra D."/>
            <person name="Gonzalez J.B."/>
            <person name="Henrissat B."/>
            <person name="Kuo A."/>
            <person name="Liang C."/>
            <person name="Lipzen A."/>
            <person name="Lutzoni F."/>
            <person name="Magnuson J."/>
            <person name="Mondo S."/>
            <person name="Nolan M."/>
            <person name="Ohm R."/>
            <person name="Pangilinan J."/>
            <person name="Park H.-J."/>
            <person name="Ramirez L."/>
            <person name="Alfaro M."/>
            <person name="Sun H."/>
            <person name="Tritt A."/>
            <person name="Yoshinaga Y."/>
            <person name="Zwiers L.-H."/>
            <person name="Turgeon B.G."/>
            <person name="Goodwin S.B."/>
            <person name="Spatafora J.W."/>
            <person name="Crous P.W."/>
            <person name="Grigoriev I.V."/>
        </authorList>
    </citation>
    <scope>NUCLEOTIDE SEQUENCE</scope>
    <source>
        <strain evidence="5">CBS 342.82</strain>
    </source>
</reference>
<evidence type="ECO:0000313" key="4">
    <source>
        <dbReference type="Proteomes" id="UP000504637"/>
    </source>
</evidence>
<organism evidence="5">
    <name type="scientific">Dissoconium aciculare CBS 342.82</name>
    <dbReference type="NCBI Taxonomy" id="1314786"/>
    <lineage>
        <taxon>Eukaryota</taxon>
        <taxon>Fungi</taxon>
        <taxon>Dikarya</taxon>
        <taxon>Ascomycota</taxon>
        <taxon>Pezizomycotina</taxon>
        <taxon>Dothideomycetes</taxon>
        <taxon>Dothideomycetidae</taxon>
        <taxon>Mycosphaerellales</taxon>
        <taxon>Dissoconiaceae</taxon>
        <taxon>Dissoconium</taxon>
    </lineage>
</organism>
<dbReference type="GO" id="GO:0003677">
    <property type="term" value="F:DNA binding"/>
    <property type="evidence" value="ECO:0007669"/>
    <property type="project" value="UniProtKB-UniRule"/>
</dbReference>
<feature type="compositionally biased region" description="Low complexity" evidence="2">
    <location>
        <begin position="314"/>
        <end position="343"/>
    </location>
</feature>
<feature type="compositionally biased region" description="Low complexity" evidence="2">
    <location>
        <begin position="363"/>
        <end position="372"/>
    </location>
</feature>
<dbReference type="GO" id="GO:0005634">
    <property type="term" value="C:nucleus"/>
    <property type="evidence" value="ECO:0007669"/>
    <property type="project" value="UniProtKB-UniRule"/>
</dbReference>
<accession>A0A6J3MAL1</accession>
<keyword evidence="1" id="KW-0238">DNA-binding</keyword>
<feature type="compositionally biased region" description="Basic and acidic residues" evidence="2">
    <location>
        <begin position="303"/>
        <end position="313"/>
    </location>
</feature>
<dbReference type="InterPro" id="IPR036910">
    <property type="entry name" value="HMG_box_dom_sf"/>
</dbReference>
<feature type="region of interest" description="Disordered" evidence="2">
    <location>
        <begin position="84"/>
        <end position="107"/>
    </location>
</feature>
<dbReference type="Pfam" id="PF00505">
    <property type="entry name" value="HMG_box"/>
    <property type="match status" value="1"/>
</dbReference>
<keyword evidence="4" id="KW-1185">Reference proteome</keyword>
<feature type="compositionally biased region" description="Low complexity" evidence="2">
    <location>
        <begin position="203"/>
        <end position="248"/>
    </location>
</feature>
<dbReference type="GeneID" id="54361991"/>
<reference evidence="5" key="3">
    <citation type="submission" date="2025-08" db="UniProtKB">
        <authorList>
            <consortium name="RefSeq"/>
        </authorList>
    </citation>
    <scope>IDENTIFICATION</scope>
    <source>
        <strain evidence="5">CBS 342.82</strain>
    </source>
</reference>
<feature type="domain" description="HMG box" evidence="3">
    <location>
        <begin position="106"/>
        <end position="176"/>
    </location>
</feature>
<evidence type="ECO:0000256" key="2">
    <source>
        <dbReference type="SAM" id="MobiDB-lite"/>
    </source>
</evidence>
<proteinExistence type="predicted"/>
<dbReference type="Gene3D" id="1.10.30.10">
    <property type="entry name" value="High mobility group box domain"/>
    <property type="match status" value="1"/>
</dbReference>
<feature type="DNA-binding region" description="HMG box" evidence="1">
    <location>
        <begin position="106"/>
        <end position="176"/>
    </location>
</feature>
<dbReference type="SUPFAM" id="SSF47095">
    <property type="entry name" value="HMG-box"/>
    <property type="match status" value="1"/>
</dbReference>
<evidence type="ECO:0000313" key="5">
    <source>
        <dbReference type="RefSeq" id="XP_033462097.1"/>
    </source>
</evidence>
<sequence length="372" mass="38500">MANSASEKKTVVVDVERFVHTRNALSTSFLGLSNSIDKAVKAYIDHTQSVLEGDATLDLSLLIAPFDSLQSAAAVHNALAANSTDDLDGGKKKRKRNYKARDPNAPKRPLTAYFRYLQENRARIAGEIADGSREAGDVGKILTLSWNAMTPEEHEAYREDYKRECLKYDQAVLDYKAAGGKLDDEDDANPEEQDSSEVEPQQAKAKPASKKSAAAPSPAAPKTKAAAKPSASKKAAATDAAAAPTPKSAGKKSRPSTAAAADSDSNKPETPANKAPRKRKAPASKSDAAADEEAPKAKRGRKSKADKDADAADAKSAATPASGAAASSAATANAGAPAATPNSEAKKSKKAAASTGKKRKSEAAAASATAAA</sequence>
<gene>
    <name evidence="5" type="ORF">K489DRAFT_377600</name>
</gene>
<feature type="region of interest" description="Disordered" evidence="2">
    <location>
        <begin position="180"/>
        <end position="372"/>
    </location>
</feature>
<dbReference type="SMART" id="SM00398">
    <property type="entry name" value="HMG"/>
    <property type="match status" value="1"/>
</dbReference>
<evidence type="ECO:0000259" key="3">
    <source>
        <dbReference type="PROSITE" id="PS50118"/>
    </source>
</evidence>
<keyword evidence="1" id="KW-0539">Nucleus</keyword>
<name>A0A6J3MAL1_9PEZI</name>
<dbReference type="AlphaFoldDB" id="A0A6J3MAL1"/>
<dbReference type="RefSeq" id="XP_033462097.1">
    <property type="nucleotide sequence ID" value="XM_033604191.1"/>
</dbReference>
<dbReference type="PROSITE" id="PS50118">
    <property type="entry name" value="HMG_BOX_2"/>
    <property type="match status" value="1"/>
</dbReference>